<gene>
    <name evidence="11" type="ORF">SI65_03082</name>
</gene>
<sequence>MDEGTVSCGEDALLMNHVFSSSYGKPFVGSYEPPSCDFDTVRINLTVTSEGRQFDRLALMYLGDTEVFRTSTAEPTADGIVWTYIKDMSPYNALWNEPQKLIFDLGNQITDIYTGSFTATLTATFSHSGNVKTADVIMPISGRKSDSNSPSAFTVPSDNTTVQYKIPSSASRAVVSISACGQSTEEFWWSNVFSSDTETFSGTLSGYSPFREVQLYIDGVLAGVAWPFPIIFTGGVTPGFWRPVVGIDAFDLRQPEIDISPSLPLITDGQDHSFEIKVVGLDLSADGSASLSKSVGSNWVVTGNIFIYLDGNDASSSSSAIRDSSRMPVVDAAAPKISVSRNLNQNSTKKNESLSYSVLIERTLTIKSPDISWSQNLSYSNHNFLNQQGLDQVTHQSTSGVNTVTQNGQSSHVSFEYPLTVITTTHSAADESTIDAQMKRGLTIETTNVTGISTYTMSAGPSFLRNRQWGNAHYISKADGNSTSFGDTKTTLESEAEGFEKTGLKMVVQQVRLSFEDPVPDSLAAVIERTDAPDAKDPPKKRRKLTGKAPRSLSELNGVSETGVPNGFIPLARVNLHLNYAETNPELDSSDACIDLPHRFPVQFHARNTNVSNKGCLTPMIVGREDTDHDCFRLELKSVIDGEVIFSERSTDPALLGIGKLLQLISESLCADFCRRDDPVACYQATLHCLPDRKSFRLELALLWIDSLEVRGLSQFRDDQLEVYSRYVIREPHDDFEEGASHIFRRSWQEKELNQQAKRWSPRDFYKNVHVPEDTPKTSADIKCGMVESQLYPFQRRAVRWLLQRERMELHPNGKVVPVQKASGNHLPVSFQEFADADGRPYFASRLFMTATTGFPDWYDAEENLKGGILAEEMGLGKTVEMITLMCLNRRKLAAEQSPSDVDGKNLKPSGATLIITPPAILEQWKQEIQQHAPALRVLEYTGIQRHEDQSDDTLAEMLASYDVVLTTYNTLSREIHYTGGAPERNLRHQKKFEPRKTPLLRIDWWRVCLDEAQMVEHGVSNAATVARLIPRHNAWAVTGTPIRKDMSDLYGLLLFLHYEPFCDQTATWNRLCGRFQSVLADIVNTITLRHSKDHVRSELDLPPQKRFVITIPFTAVEEQHYGQLFEQMCEDCGLDLFGAPLNNNWDSEDPATVEKMRGWLTRLRQTCLHPEIAGRNRRALGTGNGPLRTVGEVLEVMIDQNDMAIRTEQRSMLLSQIRRGQLLENAGRRQEALDLWNGALELASAIVKDCRAQLKSELARSRSLGGTSSKANVNPANGESESEDDQMEKNSRIGTYRQRLRAALEVEHICIFFTANAYYQIKSDPKLTAPDSEDFKSLEKQEAEAYEAAKLVRKEMLSEVSQKVDRYMRSIKDKKKDEKFVHISELEPHVFSTGIESRRVLEKLEDFCDAMNEHAEQYKEWRDVMVNLLLQSLIDQEEDTELEGNEYETSTKHQDEMYVYMEALRAMFADRHDALTGQKNILVAHEVKGGIIQAQGGEGPSPQLFLSVMNKRSLVKPDPELGSLRGIIGELRSLITSLEWQENEGSARAAAELQLVKAVLENASKMNAEQTKVSSALEKEVEMFRDTMNNRLEYYRQLQQISDTVAPYDEESVGKPMNDTLFAEKLRQEEAIDEKISSLKAKRRYLLHIKEEPDSDGSSRICIICQTGFEHGVLTVCGHKYCKDCLQLWWKQHRTCPICKKRLKARDFHQITYRPEDFVVREEKTPTKMVPAPERSSKNSSIYTDISAGTLREIKNIDVNGYFGTKIDTLARHILWLRMYDPGSKSIVFSQYRGFLDVLSVALSHNKIGYSSVDSKGGIEKFKNEPAIECFLLHAKAHSSGLNLVNATHVFLCEPLINTAIELQAIARVHRIGQHRATTVWMYLVSGTVEEAIYDLSVSRRLSHITAKKKEEETRASSKTHLSGNDKEGIDETMIDSANSMELQNTALSKIMAGGASGGEIVKKDDLWQCLFGDPSKNKGSGHHSMSADSEVGKFLRAEAAEQRAAKN</sequence>
<dbReference type="Pfam" id="PF25156">
    <property type="entry name" value="PNGase_A_C"/>
    <property type="match status" value="1"/>
</dbReference>
<dbReference type="Gene3D" id="3.40.50.300">
    <property type="entry name" value="P-loop containing nucleotide triphosphate hydrolases"/>
    <property type="match status" value="1"/>
</dbReference>
<keyword evidence="2" id="KW-0547">Nucleotide-binding</keyword>
<feature type="compositionally biased region" description="Basic and acidic residues" evidence="8">
    <location>
        <begin position="528"/>
        <end position="538"/>
    </location>
</feature>
<dbReference type="PANTHER" id="PTHR45865:SF1">
    <property type="entry name" value="E3 UBIQUITIN-PROTEIN LIGASE SHPRH"/>
    <property type="match status" value="1"/>
</dbReference>
<dbReference type="SUPFAM" id="SSF52540">
    <property type="entry name" value="P-loop containing nucleoside triphosphate hydrolases"/>
    <property type="match status" value="2"/>
</dbReference>
<dbReference type="GO" id="GO:0000209">
    <property type="term" value="P:protein polyubiquitination"/>
    <property type="evidence" value="ECO:0007669"/>
    <property type="project" value="TreeGrafter"/>
</dbReference>
<proteinExistence type="predicted"/>
<evidence type="ECO:0000259" key="9">
    <source>
        <dbReference type="PROSITE" id="PS50089"/>
    </source>
</evidence>
<keyword evidence="6" id="KW-0067">ATP-binding</keyword>
<dbReference type="SMART" id="SM00487">
    <property type="entry name" value="DEXDc"/>
    <property type="match status" value="1"/>
</dbReference>
<dbReference type="OrthoDB" id="5330228at2759"/>
<evidence type="ECO:0000256" key="7">
    <source>
        <dbReference type="PROSITE-ProRule" id="PRU00175"/>
    </source>
</evidence>
<protein>
    <recommendedName>
        <fullName evidence="13">RING-type domain-containing protein</fullName>
    </recommendedName>
</protein>
<evidence type="ECO:0000313" key="12">
    <source>
        <dbReference type="Proteomes" id="UP000094569"/>
    </source>
</evidence>
<dbReference type="Gene3D" id="3.40.50.10810">
    <property type="entry name" value="Tandem AAA-ATPase domain"/>
    <property type="match status" value="1"/>
</dbReference>
<evidence type="ECO:0008006" key="13">
    <source>
        <dbReference type="Google" id="ProtNLM"/>
    </source>
</evidence>
<dbReference type="Pfam" id="PF13920">
    <property type="entry name" value="zf-C3HC4_3"/>
    <property type="match status" value="1"/>
</dbReference>
<feature type="domain" description="Helicase C-terminal" evidence="10">
    <location>
        <begin position="1770"/>
        <end position="1929"/>
    </location>
</feature>
<comment type="caution">
    <text evidence="11">The sequence shown here is derived from an EMBL/GenBank/DDBJ whole genome shotgun (WGS) entry which is preliminary data.</text>
</comment>
<dbReference type="InterPro" id="IPR059033">
    <property type="entry name" value="C144_05_dom"/>
</dbReference>
<dbReference type="InterPro" id="IPR000330">
    <property type="entry name" value="SNF2_N"/>
</dbReference>
<name>A0A1E3BPC3_ASPCR</name>
<dbReference type="PROSITE" id="PS51194">
    <property type="entry name" value="HELICASE_CTER"/>
    <property type="match status" value="1"/>
</dbReference>
<evidence type="ECO:0000256" key="8">
    <source>
        <dbReference type="SAM" id="MobiDB-lite"/>
    </source>
</evidence>
<dbReference type="EMBL" id="JXNT01000002">
    <property type="protein sequence ID" value="ODM22236.1"/>
    <property type="molecule type" value="Genomic_DNA"/>
</dbReference>
<dbReference type="CDD" id="cd18070">
    <property type="entry name" value="DEXQc_SHPRH"/>
    <property type="match status" value="1"/>
</dbReference>
<dbReference type="InterPro" id="IPR001841">
    <property type="entry name" value="Znf_RING"/>
</dbReference>
<evidence type="ECO:0000256" key="3">
    <source>
        <dbReference type="ARBA" id="ARBA00022771"/>
    </source>
</evidence>
<dbReference type="InterPro" id="IPR014001">
    <property type="entry name" value="Helicase_ATP-bd"/>
</dbReference>
<dbReference type="GO" id="GO:0006974">
    <property type="term" value="P:DNA damage response"/>
    <property type="evidence" value="ECO:0007669"/>
    <property type="project" value="TreeGrafter"/>
</dbReference>
<evidence type="ECO:0000256" key="1">
    <source>
        <dbReference type="ARBA" id="ARBA00022723"/>
    </source>
</evidence>
<evidence type="ECO:0000256" key="2">
    <source>
        <dbReference type="ARBA" id="ARBA00022741"/>
    </source>
</evidence>
<feature type="region of interest" description="Disordered" evidence="8">
    <location>
        <begin position="1262"/>
        <end position="1291"/>
    </location>
</feature>
<dbReference type="GO" id="GO:0005524">
    <property type="term" value="F:ATP binding"/>
    <property type="evidence" value="ECO:0007669"/>
    <property type="project" value="InterPro"/>
</dbReference>
<dbReference type="FunFam" id="3.40.50.10810:FF:000059">
    <property type="entry name" value="SNF2 family helicase/ATPase, putative"/>
    <property type="match status" value="1"/>
</dbReference>
<dbReference type="SUPFAM" id="SSF57850">
    <property type="entry name" value="RING/U-box"/>
    <property type="match status" value="1"/>
</dbReference>
<dbReference type="InterPro" id="IPR017907">
    <property type="entry name" value="Znf_RING_CS"/>
</dbReference>
<dbReference type="PANTHER" id="PTHR45865">
    <property type="entry name" value="E3 UBIQUITIN-PROTEIN LIGASE SHPRH FAMILY MEMBER"/>
    <property type="match status" value="1"/>
</dbReference>
<reference evidence="11 12" key="1">
    <citation type="journal article" date="2016" name="BMC Genomics">
        <title>Comparative genomic and transcriptomic analyses of the Fuzhuan brick tea-fermentation fungus Aspergillus cristatus.</title>
        <authorList>
            <person name="Ge Y."/>
            <person name="Wang Y."/>
            <person name="Liu Y."/>
            <person name="Tan Y."/>
            <person name="Ren X."/>
            <person name="Zhang X."/>
            <person name="Hyde K.D."/>
            <person name="Liu Y."/>
            <person name="Liu Z."/>
        </authorList>
    </citation>
    <scope>NUCLEOTIDE SEQUENCE [LARGE SCALE GENOMIC DNA]</scope>
    <source>
        <strain evidence="11 12">GZAAS20.1005</strain>
    </source>
</reference>
<evidence type="ECO:0000256" key="4">
    <source>
        <dbReference type="ARBA" id="ARBA00022801"/>
    </source>
</evidence>
<dbReference type="InterPro" id="IPR001650">
    <property type="entry name" value="Helicase_C-like"/>
</dbReference>
<keyword evidence="1" id="KW-0479">Metal-binding</keyword>
<keyword evidence="4" id="KW-0378">Hydrolase</keyword>
<keyword evidence="12" id="KW-1185">Reference proteome</keyword>
<feature type="region of interest" description="Disordered" evidence="8">
    <location>
        <begin position="528"/>
        <end position="557"/>
    </location>
</feature>
<dbReference type="Pfam" id="PF26021">
    <property type="entry name" value="Ferritin_C144_05"/>
    <property type="match status" value="1"/>
</dbReference>
<dbReference type="STRING" id="573508.A0A1E3BPC3"/>
<dbReference type="FunFam" id="3.40.50.300:FF:001870">
    <property type="entry name" value="SNF2 family helicase/ATPase, putative"/>
    <property type="match status" value="1"/>
</dbReference>
<evidence type="ECO:0000313" key="11">
    <source>
        <dbReference type="EMBL" id="ODM22236.1"/>
    </source>
</evidence>
<organism evidence="11 12">
    <name type="scientific">Aspergillus cristatus</name>
    <name type="common">Chinese Fuzhuan brick tea-fermentation fungus</name>
    <name type="synonym">Eurotium cristatum</name>
    <dbReference type="NCBI Taxonomy" id="573508"/>
    <lineage>
        <taxon>Eukaryota</taxon>
        <taxon>Fungi</taxon>
        <taxon>Dikarya</taxon>
        <taxon>Ascomycota</taxon>
        <taxon>Pezizomycotina</taxon>
        <taxon>Eurotiomycetes</taxon>
        <taxon>Eurotiomycetidae</taxon>
        <taxon>Eurotiales</taxon>
        <taxon>Aspergillaceae</taxon>
        <taxon>Aspergillus</taxon>
        <taxon>Aspergillus subgen. Aspergillus</taxon>
    </lineage>
</organism>
<dbReference type="Gene3D" id="3.30.40.10">
    <property type="entry name" value="Zinc/RING finger domain, C3HC4 (zinc finger)"/>
    <property type="match status" value="1"/>
</dbReference>
<dbReference type="VEuPathDB" id="FungiDB:SI65_03082"/>
<dbReference type="GO" id="GO:0016787">
    <property type="term" value="F:hydrolase activity"/>
    <property type="evidence" value="ECO:0007669"/>
    <property type="project" value="UniProtKB-KW"/>
</dbReference>
<feature type="domain" description="RING-type" evidence="9">
    <location>
        <begin position="1663"/>
        <end position="1701"/>
    </location>
</feature>
<accession>A0A1E3BPC3</accession>
<dbReference type="GO" id="GO:0008270">
    <property type="term" value="F:zinc ion binding"/>
    <property type="evidence" value="ECO:0007669"/>
    <property type="project" value="UniProtKB-KW"/>
</dbReference>
<evidence type="ECO:0000256" key="6">
    <source>
        <dbReference type="ARBA" id="ARBA00022840"/>
    </source>
</evidence>
<dbReference type="InterPro" id="IPR052583">
    <property type="entry name" value="ATP-helicase/E3_Ub-Ligase"/>
</dbReference>
<dbReference type="PROSITE" id="PS00518">
    <property type="entry name" value="ZF_RING_1"/>
    <property type="match status" value="1"/>
</dbReference>
<dbReference type="Pfam" id="PF00271">
    <property type="entry name" value="Helicase_C"/>
    <property type="match status" value="1"/>
</dbReference>
<keyword evidence="5" id="KW-0862">Zinc</keyword>
<dbReference type="InterPro" id="IPR013083">
    <property type="entry name" value="Znf_RING/FYVE/PHD"/>
</dbReference>
<dbReference type="InterPro" id="IPR049730">
    <property type="entry name" value="SNF2/RAD54-like_C"/>
</dbReference>
<evidence type="ECO:0000259" key="10">
    <source>
        <dbReference type="PROSITE" id="PS51194"/>
    </source>
</evidence>
<dbReference type="Pfam" id="PF12222">
    <property type="entry name" value="PNGaseA"/>
    <property type="match status" value="1"/>
</dbReference>
<dbReference type="Proteomes" id="UP000094569">
    <property type="component" value="Unassembled WGS sequence"/>
</dbReference>
<evidence type="ECO:0000256" key="5">
    <source>
        <dbReference type="ARBA" id="ARBA00022833"/>
    </source>
</evidence>
<dbReference type="InterPro" id="IPR038718">
    <property type="entry name" value="SNF2-like_sf"/>
</dbReference>
<dbReference type="PROSITE" id="PS50089">
    <property type="entry name" value="ZF_RING_2"/>
    <property type="match status" value="1"/>
</dbReference>
<dbReference type="Pfam" id="PF00176">
    <property type="entry name" value="SNF2-rel_dom"/>
    <property type="match status" value="1"/>
</dbReference>
<feature type="region of interest" description="Disordered" evidence="8">
    <location>
        <begin position="1909"/>
        <end position="1931"/>
    </location>
</feature>
<dbReference type="InterPro" id="IPR027417">
    <property type="entry name" value="P-loop_NTPase"/>
</dbReference>
<dbReference type="SMART" id="SM00184">
    <property type="entry name" value="RING"/>
    <property type="match status" value="1"/>
</dbReference>
<dbReference type="SMART" id="SM00490">
    <property type="entry name" value="HELICc"/>
    <property type="match status" value="1"/>
</dbReference>
<keyword evidence="3 7" id="KW-0863">Zinc-finger</keyword>
<dbReference type="CDD" id="cd18793">
    <property type="entry name" value="SF2_C_SNF"/>
    <property type="match status" value="1"/>
</dbReference>
<dbReference type="InterPro" id="IPR056948">
    <property type="entry name" value="PNGaseA_N"/>
</dbReference>
<dbReference type="GO" id="GO:0005634">
    <property type="term" value="C:nucleus"/>
    <property type="evidence" value="ECO:0007669"/>
    <property type="project" value="TreeGrafter"/>
</dbReference>
<dbReference type="GO" id="GO:0061630">
    <property type="term" value="F:ubiquitin protein ligase activity"/>
    <property type="evidence" value="ECO:0007669"/>
    <property type="project" value="TreeGrafter"/>
</dbReference>
<feature type="compositionally biased region" description="Polar residues" evidence="8">
    <location>
        <begin position="1265"/>
        <end position="1280"/>
    </location>
</feature>